<name>A0ACB8TXM7_9APHY</name>
<keyword evidence="2" id="KW-1185">Reference proteome</keyword>
<proteinExistence type="predicted"/>
<comment type="caution">
    <text evidence="1">The sequence shown here is derived from an EMBL/GenBank/DDBJ whole genome shotgun (WGS) entry which is preliminary data.</text>
</comment>
<gene>
    <name evidence="1" type="ORF">BDY19DRAFT_958717</name>
</gene>
<dbReference type="EMBL" id="MU274921">
    <property type="protein sequence ID" value="KAI0086793.1"/>
    <property type="molecule type" value="Genomic_DNA"/>
</dbReference>
<evidence type="ECO:0000313" key="2">
    <source>
        <dbReference type="Proteomes" id="UP001055072"/>
    </source>
</evidence>
<accession>A0ACB8TXM7</accession>
<dbReference type="Proteomes" id="UP001055072">
    <property type="component" value="Unassembled WGS sequence"/>
</dbReference>
<reference evidence="1" key="1">
    <citation type="journal article" date="2021" name="Environ. Microbiol.">
        <title>Gene family expansions and transcriptome signatures uncover fungal adaptations to wood decay.</title>
        <authorList>
            <person name="Hage H."/>
            <person name="Miyauchi S."/>
            <person name="Viragh M."/>
            <person name="Drula E."/>
            <person name="Min B."/>
            <person name="Chaduli D."/>
            <person name="Navarro D."/>
            <person name="Favel A."/>
            <person name="Norest M."/>
            <person name="Lesage-Meessen L."/>
            <person name="Balint B."/>
            <person name="Merenyi Z."/>
            <person name="de Eugenio L."/>
            <person name="Morin E."/>
            <person name="Martinez A.T."/>
            <person name="Baldrian P."/>
            <person name="Stursova M."/>
            <person name="Martinez M.J."/>
            <person name="Novotny C."/>
            <person name="Magnuson J.K."/>
            <person name="Spatafora J.W."/>
            <person name="Maurice S."/>
            <person name="Pangilinan J."/>
            <person name="Andreopoulos W."/>
            <person name="LaButti K."/>
            <person name="Hundley H."/>
            <person name="Na H."/>
            <person name="Kuo A."/>
            <person name="Barry K."/>
            <person name="Lipzen A."/>
            <person name="Henrissat B."/>
            <person name="Riley R."/>
            <person name="Ahrendt S."/>
            <person name="Nagy L.G."/>
            <person name="Grigoriev I.V."/>
            <person name="Martin F."/>
            <person name="Rosso M.N."/>
        </authorList>
    </citation>
    <scope>NUCLEOTIDE SEQUENCE</scope>
    <source>
        <strain evidence="1">CBS 384.51</strain>
    </source>
</reference>
<sequence>MVSSIAWLSSLLVLAKATSADGSHACRPPSSDPAAFAKHEFDYVIIGGGVGGLTVASRLAEDPSVRVGVIEAGDYHPSEPLIDIPQNIGLLVGNPEYDWAFSSVPQSGLNGLKVAVARGKMLGGSSGLNFLAWNRASKPEYDAWSPFASEHGWDFDGLLPYFERSTTIRPHQLNPFPGINGTQEHAVYDAEFMGGPIQLSYNDIYIDTVFPFVESLNSLGVPTNPDGDNGRSAGVINTRSSIDRSKGVRSYSTEYYCRSASQSNFHVLTGAHVTQILLHPDNHLKGSFAASGVKFVVNSSEYTVKAKKEVILSAGVIQSPQLLELSGIGNATLLKSLGVTPLIDLPGVGENLQDHLATAVEYELKPGARSFDELRINNTFKAEQSAIYNASHTGILAAIDPAMAYIPFHTILDTTQVENMLKLSDETVPVEGTLQPLQHKIQRQWMEDATIPQVEMILFSNGQIPPLANASYITIVCENLHPLARGSVHINSTLPSDYPLINHQYLSNEFDVQTMLTVLKLALKLQDTPPLSDIIQTRVYPPPGALSDDDLINYLRTIALSAAHPAGTVAMAPQSLGGVVGSDLKVHGTTNLRVVDASIMPILVGAHIQATTYAIAEKAADIIKSQLQAH</sequence>
<organism evidence="1 2">
    <name type="scientific">Irpex rosettiformis</name>
    <dbReference type="NCBI Taxonomy" id="378272"/>
    <lineage>
        <taxon>Eukaryota</taxon>
        <taxon>Fungi</taxon>
        <taxon>Dikarya</taxon>
        <taxon>Basidiomycota</taxon>
        <taxon>Agaricomycotina</taxon>
        <taxon>Agaricomycetes</taxon>
        <taxon>Polyporales</taxon>
        <taxon>Irpicaceae</taxon>
        <taxon>Irpex</taxon>
    </lineage>
</organism>
<protein>
    <submittedName>
        <fullName evidence="1">Alcohol oxidase</fullName>
    </submittedName>
</protein>
<evidence type="ECO:0000313" key="1">
    <source>
        <dbReference type="EMBL" id="KAI0086793.1"/>
    </source>
</evidence>